<keyword evidence="2" id="KW-0472">Membrane</keyword>
<feature type="region of interest" description="Disordered" evidence="1">
    <location>
        <begin position="219"/>
        <end position="238"/>
    </location>
</feature>
<feature type="compositionally biased region" description="Basic and acidic residues" evidence="1">
    <location>
        <begin position="1"/>
        <end position="15"/>
    </location>
</feature>
<protein>
    <submittedName>
        <fullName evidence="3">Uncharacterized protein</fullName>
    </submittedName>
</protein>
<proteinExistence type="predicted"/>
<feature type="transmembrane region" description="Helical" evidence="2">
    <location>
        <begin position="189"/>
        <end position="211"/>
    </location>
</feature>
<feature type="region of interest" description="Disordered" evidence="1">
    <location>
        <begin position="1"/>
        <end position="29"/>
    </location>
</feature>
<evidence type="ECO:0000256" key="1">
    <source>
        <dbReference type="SAM" id="MobiDB-lite"/>
    </source>
</evidence>
<feature type="region of interest" description="Disordered" evidence="1">
    <location>
        <begin position="315"/>
        <end position="392"/>
    </location>
</feature>
<evidence type="ECO:0000313" key="3">
    <source>
        <dbReference type="EMBL" id="PIL33314.1"/>
    </source>
</evidence>
<name>A0A2G8SHR0_9APHY</name>
<evidence type="ECO:0000256" key="2">
    <source>
        <dbReference type="SAM" id="Phobius"/>
    </source>
</evidence>
<feature type="region of interest" description="Disordered" evidence="1">
    <location>
        <begin position="261"/>
        <end position="297"/>
    </location>
</feature>
<dbReference type="OrthoDB" id="3362246at2759"/>
<comment type="caution">
    <text evidence="3">The sequence shown here is derived from an EMBL/GenBank/DDBJ whole genome shotgun (WGS) entry which is preliminary data.</text>
</comment>
<dbReference type="Proteomes" id="UP000230002">
    <property type="component" value="Unassembled WGS sequence"/>
</dbReference>
<feature type="region of interest" description="Disordered" evidence="1">
    <location>
        <begin position="164"/>
        <end position="184"/>
    </location>
</feature>
<evidence type="ECO:0000313" key="4">
    <source>
        <dbReference type="Proteomes" id="UP000230002"/>
    </source>
</evidence>
<feature type="compositionally biased region" description="Low complexity" evidence="1">
    <location>
        <begin position="164"/>
        <end position="181"/>
    </location>
</feature>
<feature type="compositionally biased region" description="Low complexity" evidence="1">
    <location>
        <begin position="273"/>
        <end position="286"/>
    </location>
</feature>
<feature type="compositionally biased region" description="Gly residues" evidence="1">
    <location>
        <begin position="370"/>
        <end position="381"/>
    </location>
</feature>
<feature type="compositionally biased region" description="Polar residues" evidence="1">
    <location>
        <begin position="323"/>
        <end position="338"/>
    </location>
</feature>
<gene>
    <name evidence="3" type="ORF">GSI_04765</name>
</gene>
<keyword evidence="4" id="KW-1185">Reference proteome</keyword>
<organism evidence="3 4">
    <name type="scientific">Ganoderma sinense ZZ0214-1</name>
    <dbReference type="NCBI Taxonomy" id="1077348"/>
    <lineage>
        <taxon>Eukaryota</taxon>
        <taxon>Fungi</taxon>
        <taxon>Dikarya</taxon>
        <taxon>Basidiomycota</taxon>
        <taxon>Agaricomycotina</taxon>
        <taxon>Agaricomycetes</taxon>
        <taxon>Polyporales</taxon>
        <taxon>Polyporaceae</taxon>
        <taxon>Ganoderma</taxon>
    </lineage>
</organism>
<feature type="compositionally biased region" description="Pro residues" evidence="1">
    <location>
        <begin position="383"/>
        <end position="392"/>
    </location>
</feature>
<dbReference type="AlphaFoldDB" id="A0A2G8SHR0"/>
<keyword evidence="2" id="KW-0812">Transmembrane</keyword>
<dbReference type="Pfam" id="PF15345">
    <property type="entry name" value="TMEM51"/>
    <property type="match status" value="1"/>
</dbReference>
<reference evidence="3 4" key="1">
    <citation type="journal article" date="2015" name="Sci. Rep.">
        <title>Chromosome-level genome map provides insights into diverse defense mechanisms in the medicinal fungus Ganoderma sinense.</title>
        <authorList>
            <person name="Zhu Y."/>
            <person name="Xu J."/>
            <person name="Sun C."/>
            <person name="Zhou S."/>
            <person name="Xu H."/>
            <person name="Nelson D.R."/>
            <person name="Qian J."/>
            <person name="Song J."/>
            <person name="Luo H."/>
            <person name="Xiang L."/>
            <person name="Li Y."/>
            <person name="Xu Z."/>
            <person name="Ji A."/>
            <person name="Wang L."/>
            <person name="Lu S."/>
            <person name="Hayward A."/>
            <person name="Sun W."/>
            <person name="Li X."/>
            <person name="Schwartz D.C."/>
            <person name="Wang Y."/>
            <person name="Chen S."/>
        </authorList>
    </citation>
    <scope>NUCLEOTIDE SEQUENCE [LARGE SCALE GENOMIC DNA]</scope>
    <source>
        <strain evidence="3 4">ZZ0214-1</strain>
    </source>
</reference>
<accession>A0A2G8SHR0</accession>
<sequence length="392" mass="41260">MDTRAKTSQCHEHGTHARPRRTPPLASLSSSPTRILLLPLLVLTTLASLARAASSDSAPTLNLPHIPTTCDILNLTWTGGTANYTLQIIQELATVPLQTWTALANTSVLWTVNVCGGKDVSLTLTDAGGYKSAVSFAVQYGADGSCLSQSQRDVVGCIISASGTSSAKSTSTAKSGTSTGTNKANSPRLAVVVGVMVGVGVLMLLFALCLFRRRRQRRGTGVLGPGSRPYFVRHERDPARRRDTLLEMPPPMYQDALENAADEQAPDHDRTSNSHSHASSSPPLSAADHDPTRPLMHMPEPQTIQMAQLPSGRIEPELLPTPFLSSYEGSHSATTPSSEGPGPGPVHAREHTSASHPSGAGSEVRLNEAGRGGAHEGGVGGDEPPPPYTLTA</sequence>
<dbReference type="EMBL" id="AYKW01000008">
    <property type="protein sequence ID" value="PIL33314.1"/>
    <property type="molecule type" value="Genomic_DNA"/>
</dbReference>
<keyword evidence="2" id="KW-1133">Transmembrane helix</keyword>